<evidence type="ECO:0000259" key="1">
    <source>
        <dbReference type="PROSITE" id="PS50097"/>
    </source>
</evidence>
<reference evidence="2" key="1">
    <citation type="submission" date="2021-01" db="EMBL/GenBank/DDBJ databases">
        <authorList>
            <person name="Kaushik A."/>
        </authorList>
    </citation>
    <scope>NUCLEOTIDE SEQUENCE</scope>
    <source>
        <strain evidence="2">AG5</strain>
    </source>
</reference>
<dbReference type="Gene3D" id="3.30.710.10">
    <property type="entry name" value="Potassium Channel Kv1.1, Chain A"/>
    <property type="match status" value="1"/>
</dbReference>
<dbReference type="SUPFAM" id="SSF54695">
    <property type="entry name" value="POZ domain"/>
    <property type="match status" value="1"/>
</dbReference>
<dbReference type="Proteomes" id="UP000663827">
    <property type="component" value="Unassembled WGS sequence"/>
</dbReference>
<dbReference type="EMBL" id="CAJNJQ010002829">
    <property type="protein sequence ID" value="CAE7185919.1"/>
    <property type="molecule type" value="Genomic_DNA"/>
</dbReference>
<dbReference type="InterPro" id="IPR011333">
    <property type="entry name" value="SKP1/BTB/POZ_sf"/>
</dbReference>
<dbReference type="InterPro" id="IPR000210">
    <property type="entry name" value="BTB/POZ_dom"/>
</dbReference>
<organism evidence="2 3">
    <name type="scientific">Rhizoctonia solani</name>
    <dbReference type="NCBI Taxonomy" id="456999"/>
    <lineage>
        <taxon>Eukaryota</taxon>
        <taxon>Fungi</taxon>
        <taxon>Dikarya</taxon>
        <taxon>Basidiomycota</taxon>
        <taxon>Agaricomycotina</taxon>
        <taxon>Agaricomycetes</taxon>
        <taxon>Cantharellales</taxon>
        <taxon>Ceratobasidiaceae</taxon>
        <taxon>Rhizoctonia</taxon>
    </lineage>
</organism>
<protein>
    <recommendedName>
        <fullName evidence="1">BTB domain-containing protein</fullName>
    </recommendedName>
</protein>
<accession>A0A8H3HXC5</accession>
<dbReference type="CDD" id="cd18186">
    <property type="entry name" value="BTB_POZ_ZBTB_KLHL-like"/>
    <property type="match status" value="1"/>
</dbReference>
<name>A0A8H3HXC5_9AGAM</name>
<gene>
    <name evidence="2" type="ORF">RDB_LOCUS122108</name>
</gene>
<evidence type="ECO:0000313" key="2">
    <source>
        <dbReference type="EMBL" id="CAE7185919.1"/>
    </source>
</evidence>
<dbReference type="PROSITE" id="PS50097">
    <property type="entry name" value="BTB"/>
    <property type="match status" value="1"/>
</dbReference>
<dbReference type="AlphaFoldDB" id="A0A8H3HXC5"/>
<comment type="caution">
    <text evidence="2">The sequence shown here is derived from an EMBL/GenBank/DDBJ whole genome shotgun (WGS) entry which is preliminary data.</text>
</comment>
<proteinExistence type="predicted"/>
<evidence type="ECO:0000313" key="3">
    <source>
        <dbReference type="Proteomes" id="UP000663827"/>
    </source>
</evidence>
<feature type="domain" description="BTB" evidence="1">
    <location>
        <begin position="14"/>
        <end position="83"/>
    </location>
</feature>
<dbReference type="Pfam" id="PF00651">
    <property type="entry name" value="BTB"/>
    <property type="match status" value="1"/>
</dbReference>
<sequence length="282" mass="31930">MEVSHSKFYFFSRGDVVIQVEDRLYKLHRDVLEIFSGFFKDMFSSPSSDSSEGTTEENPLRLPQQLCTSKLFTTLCRFMYPAKPGELPTVTSKDFATWEPVLEAASALDMLGIQEYILDQLARDTTNISSAPDKLLQWAMRFGHQGLILESLRIFAYRRLPLSPGEVIILGEHAARVLFTRERIRTTLLSQPVAWLEDEIYPHNMCSKRPSCRAAILKAVVQNLTISPNKLPKGDVSDIFQVAPDGLCARCQPIRVELARALRKGRLDRVVQESSRGHLSDD</sequence>
<dbReference type="SMART" id="SM00225">
    <property type="entry name" value="BTB"/>
    <property type="match status" value="1"/>
</dbReference>